<keyword evidence="2" id="KW-0378">Hydrolase</keyword>
<keyword evidence="5" id="KW-1185">Reference proteome</keyword>
<accession>A0A7X2ZEL4</accession>
<gene>
    <name evidence="4" type="ORF">GNP93_19245</name>
</gene>
<dbReference type="GO" id="GO:0005975">
    <property type="term" value="P:carbohydrate metabolic process"/>
    <property type="evidence" value="ECO:0007669"/>
    <property type="project" value="InterPro"/>
</dbReference>
<dbReference type="CDD" id="cd10917">
    <property type="entry name" value="CE4_NodB_like_6s_7s"/>
    <property type="match status" value="1"/>
</dbReference>
<dbReference type="RefSeq" id="WP_155615353.1">
    <property type="nucleotide sequence ID" value="NZ_WNZX01000018.1"/>
</dbReference>
<dbReference type="InterPro" id="IPR050248">
    <property type="entry name" value="Polysacc_deacetylase_ArnD"/>
</dbReference>
<name>A0A7X2ZEL4_9BACL</name>
<dbReference type="EMBL" id="WNZX01000018">
    <property type="protein sequence ID" value="MUG72803.1"/>
    <property type="molecule type" value="Genomic_DNA"/>
</dbReference>
<dbReference type="Pfam" id="PF01522">
    <property type="entry name" value="Polysacc_deac_1"/>
    <property type="match status" value="1"/>
</dbReference>
<dbReference type="PROSITE" id="PS51677">
    <property type="entry name" value="NODB"/>
    <property type="match status" value="1"/>
</dbReference>
<sequence length="431" mass="47988">MGMETYSTQVMELLSLGKTSDGVNQIKVVVTQEDRQATYVIDIDEFTFLGLEALRPLNGDRIRLSPYSKWDPYRNTFYSAIIRTTGVSRDTLYFPCSEEYISQIKRIRQTDLPPVPMDEGGQDGGVEKFAQRRSQFLRRFSARVPRIANLLPVMLGLLAFLSIASGGKDDSVRILSEQIGVAKAVVTTDDSNAPIVPASISDMHKGDISHAAVVADQTALTQASIQPNVNQAQIDFEVIDIDEEKKFFGLPEKYVALTFDDGPSPFTKNIVDILTEHKVAATFLFVGKNAERNPDAVTYTSEHGMSIGNHSWDHSVLTKAAPQDQSENLSKTSSVVESLTHTAVTLFRPPYGAVNDELVSAARKQNMKILLWNRDPEDWNAKKPEDIIRYFHQVEAAGGVYVLHEDKNTVEALPDIIKYLKGKNLTFVAFK</sequence>
<dbReference type="Gene3D" id="3.20.20.370">
    <property type="entry name" value="Glycoside hydrolase/deacetylase"/>
    <property type="match status" value="1"/>
</dbReference>
<evidence type="ECO:0000313" key="5">
    <source>
        <dbReference type="Proteomes" id="UP000450917"/>
    </source>
</evidence>
<proteinExistence type="predicted"/>
<dbReference type="GO" id="GO:0016020">
    <property type="term" value="C:membrane"/>
    <property type="evidence" value="ECO:0007669"/>
    <property type="project" value="TreeGrafter"/>
</dbReference>
<dbReference type="SUPFAM" id="SSF88713">
    <property type="entry name" value="Glycoside hydrolase/deacetylase"/>
    <property type="match status" value="1"/>
</dbReference>
<evidence type="ECO:0000259" key="3">
    <source>
        <dbReference type="PROSITE" id="PS51677"/>
    </source>
</evidence>
<keyword evidence="1" id="KW-0479">Metal-binding</keyword>
<dbReference type="GO" id="GO:0016810">
    <property type="term" value="F:hydrolase activity, acting on carbon-nitrogen (but not peptide) bonds"/>
    <property type="evidence" value="ECO:0007669"/>
    <property type="project" value="InterPro"/>
</dbReference>
<dbReference type="PANTHER" id="PTHR10587">
    <property type="entry name" value="GLYCOSYL TRANSFERASE-RELATED"/>
    <property type="match status" value="1"/>
</dbReference>
<reference evidence="4 5" key="1">
    <citation type="submission" date="2019-11" db="EMBL/GenBank/DDBJ databases">
        <title>Draft genome sequences of five Paenibacillus species of dairy origin.</title>
        <authorList>
            <person name="Olajide A.M."/>
            <person name="Chen S."/>
            <person name="Lapointe G."/>
        </authorList>
    </citation>
    <scope>NUCLEOTIDE SEQUENCE [LARGE SCALE GENOMIC DNA]</scope>
    <source>
        <strain evidence="4 5">2CS3</strain>
    </source>
</reference>
<evidence type="ECO:0000256" key="1">
    <source>
        <dbReference type="ARBA" id="ARBA00022723"/>
    </source>
</evidence>
<dbReference type="InterPro" id="IPR011330">
    <property type="entry name" value="Glyco_hydro/deAcase_b/a-brl"/>
</dbReference>
<dbReference type="PANTHER" id="PTHR10587:SF133">
    <property type="entry name" value="CHITIN DEACETYLASE 1-RELATED"/>
    <property type="match status" value="1"/>
</dbReference>
<dbReference type="InterPro" id="IPR002509">
    <property type="entry name" value="NODB_dom"/>
</dbReference>
<protein>
    <submittedName>
        <fullName evidence="4">Polysaccharide deacetylase family protein</fullName>
    </submittedName>
</protein>
<dbReference type="AlphaFoldDB" id="A0A7X2ZEL4"/>
<evidence type="ECO:0000313" key="4">
    <source>
        <dbReference type="EMBL" id="MUG72803.1"/>
    </source>
</evidence>
<dbReference type="Proteomes" id="UP000450917">
    <property type="component" value="Unassembled WGS sequence"/>
</dbReference>
<evidence type="ECO:0000256" key="2">
    <source>
        <dbReference type="ARBA" id="ARBA00022801"/>
    </source>
</evidence>
<dbReference type="GO" id="GO:0046872">
    <property type="term" value="F:metal ion binding"/>
    <property type="evidence" value="ECO:0007669"/>
    <property type="project" value="UniProtKB-KW"/>
</dbReference>
<organism evidence="4 5">
    <name type="scientific">Paenibacillus validus</name>
    <dbReference type="NCBI Taxonomy" id="44253"/>
    <lineage>
        <taxon>Bacteria</taxon>
        <taxon>Bacillati</taxon>
        <taxon>Bacillota</taxon>
        <taxon>Bacilli</taxon>
        <taxon>Bacillales</taxon>
        <taxon>Paenibacillaceae</taxon>
        <taxon>Paenibacillus</taxon>
    </lineage>
</organism>
<comment type="caution">
    <text evidence="4">The sequence shown here is derived from an EMBL/GenBank/DDBJ whole genome shotgun (WGS) entry which is preliminary data.</text>
</comment>
<feature type="domain" description="NodB homology" evidence="3">
    <location>
        <begin position="253"/>
        <end position="428"/>
    </location>
</feature>